<dbReference type="InParanoid" id="A0A1M6BEG6"/>
<protein>
    <recommendedName>
        <fullName evidence="1">DUF5069 domain-containing protein</fullName>
    </recommendedName>
</protein>
<reference evidence="2 3" key="1">
    <citation type="submission" date="2016-11" db="EMBL/GenBank/DDBJ databases">
        <authorList>
            <person name="Jaros S."/>
            <person name="Januszkiewicz K."/>
            <person name="Wedrychowicz H."/>
        </authorList>
    </citation>
    <scope>NUCLEOTIDE SEQUENCE [LARGE SCALE GENOMIC DNA]</scope>
    <source>
        <strain evidence="2 3">DSM 18772</strain>
    </source>
</reference>
<dbReference type="STRING" id="1123071.SAMN02745181_0193"/>
<gene>
    <name evidence="2" type="ORF">SAMN02745181_0193</name>
</gene>
<dbReference type="EMBL" id="FQYR01000002">
    <property type="protein sequence ID" value="SHI47109.1"/>
    <property type="molecule type" value="Genomic_DNA"/>
</dbReference>
<evidence type="ECO:0000259" key="1">
    <source>
        <dbReference type="Pfam" id="PF16798"/>
    </source>
</evidence>
<dbReference type="Pfam" id="PF16798">
    <property type="entry name" value="DUF5069"/>
    <property type="match status" value="1"/>
</dbReference>
<feature type="domain" description="DUF5069" evidence="1">
    <location>
        <begin position="22"/>
        <end position="156"/>
    </location>
</feature>
<organism evidence="2 3">
    <name type="scientific">Rubritalea squalenifaciens DSM 18772</name>
    <dbReference type="NCBI Taxonomy" id="1123071"/>
    <lineage>
        <taxon>Bacteria</taxon>
        <taxon>Pseudomonadati</taxon>
        <taxon>Verrucomicrobiota</taxon>
        <taxon>Verrucomicrobiia</taxon>
        <taxon>Verrucomicrobiales</taxon>
        <taxon>Rubritaleaceae</taxon>
        <taxon>Rubritalea</taxon>
    </lineage>
</organism>
<keyword evidence="3" id="KW-1185">Reference proteome</keyword>
<dbReference type="Proteomes" id="UP000184510">
    <property type="component" value="Unassembled WGS sequence"/>
</dbReference>
<accession>A0A1M6BEG6</accession>
<evidence type="ECO:0000313" key="3">
    <source>
        <dbReference type="Proteomes" id="UP000184510"/>
    </source>
</evidence>
<dbReference type="AlphaFoldDB" id="A0A1M6BEG6"/>
<sequence>MGDLCGDMANEQLKQLAKDLSKEPPRSPRDTIAGYVIAARMLDKCRAVIAETNDEYHFDCPLDRLFFDFTEIDSHTFREFVATGATDKEVENFIERHAKKREKIEIIKWNNDLRYKSIADMPDELQEFLEGYIKEYVPKHRPVYVWFDVYDLEEGRL</sequence>
<evidence type="ECO:0000313" key="2">
    <source>
        <dbReference type="EMBL" id="SHI47109.1"/>
    </source>
</evidence>
<dbReference type="InterPro" id="IPR031849">
    <property type="entry name" value="DUF5069"/>
</dbReference>
<name>A0A1M6BEG6_9BACT</name>
<dbReference type="RefSeq" id="WP_234991649.1">
    <property type="nucleotide sequence ID" value="NZ_FQYR01000002.1"/>
</dbReference>
<proteinExistence type="predicted"/>